<evidence type="ECO:0000256" key="2">
    <source>
        <dbReference type="ARBA" id="ARBA00022679"/>
    </source>
</evidence>
<dbReference type="EMBL" id="DVGA01000091">
    <property type="protein sequence ID" value="HIQ79271.1"/>
    <property type="molecule type" value="Genomic_DNA"/>
</dbReference>
<evidence type="ECO:0000256" key="5">
    <source>
        <dbReference type="ARBA" id="ARBA00022840"/>
    </source>
</evidence>
<sequence>MERVKRIAAVHDISGFGKCSLTVALPVVSATGVECSCIPTALLSTHTGEFTGWTRRDLTDQMLPIARHWHSLGIKFDGIYSGYLASTAQERVLEEVYDLIAGEDTLIVCDPAMADNGSYYAGFGHDMRDTFRRLCARADVITPNITEAALLSGEEYRPAPHSGEYIERIFEGLSALGPRIIAVTGVHTGAGEIGTVVLERESARRYSAMRPELGGVFYGTGDIFASAFAALLTRGAPVGTALELASSLVADSIEYTYRQGTPRRDGVAFELALPDYVRRVAETFRHGG</sequence>
<feature type="domain" description="Pyridoxamine kinase/Phosphomethylpyrimidine kinase" evidence="6">
    <location>
        <begin position="31"/>
        <end position="260"/>
    </location>
</feature>
<dbReference type="GO" id="GO:0005524">
    <property type="term" value="F:ATP binding"/>
    <property type="evidence" value="ECO:0007669"/>
    <property type="project" value="UniProtKB-KW"/>
</dbReference>
<dbReference type="InterPro" id="IPR013749">
    <property type="entry name" value="PM/HMP-P_kinase-1"/>
</dbReference>
<proteinExistence type="predicted"/>
<keyword evidence="2 7" id="KW-0808">Transferase</keyword>
<protein>
    <recommendedName>
        <fullName evidence="1">pyridoxal kinase</fullName>
        <ecNumber evidence="1">2.7.1.35</ecNumber>
    </recommendedName>
</protein>
<keyword evidence="5" id="KW-0067">ATP-binding</keyword>
<organism evidence="7 8">
    <name type="scientific">Candidatus Scatomorpha intestinavium</name>
    <dbReference type="NCBI Taxonomy" id="2840922"/>
    <lineage>
        <taxon>Bacteria</taxon>
        <taxon>Bacillati</taxon>
        <taxon>Bacillota</taxon>
        <taxon>Clostridia</taxon>
        <taxon>Eubacteriales</taxon>
        <taxon>Candidatus Scatomorpha</taxon>
    </lineage>
</organism>
<dbReference type="InterPro" id="IPR004625">
    <property type="entry name" value="PyrdxlKinase"/>
</dbReference>
<evidence type="ECO:0000313" key="7">
    <source>
        <dbReference type="EMBL" id="HIQ79271.1"/>
    </source>
</evidence>
<dbReference type="NCBIfam" id="NF005491">
    <property type="entry name" value="PRK07105.1"/>
    <property type="match status" value="1"/>
</dbReference>
<name>A0A9D0ZFI9_9FIRM</name>
<gene>
    <name evidence="7" type="ORF">IAB77_08450</name>
</gene>
<dbReference type="AlphaFoldDB" id="A0A9D0ZFI9"/>
<evidence type="ECO:0000256" key="3">
    <source>
        <dbReference type="ARBA" id="ARBA00022741"/>
    </source>
</evidence>
<dbReference type="Gene3D" id="3.40.1190.20">
    <property type="match status" value="1"/>
</dbReference>
<dbReference type="EC" id="2.7.1.35" evidence="1"/>
<comment type="caution">
    <text evidence="7">The sequence shown here is derived from an EMBL/GenBank/DDBJ whole genome shotgun (WGS) entry which is preliminary data.</text>
</comment>
<dbReference type="CDD" id="cd01173">
    <property type="entry name" value="pyridoxal_pyridoxamine_kinase"/>
    <property type="match status" value="1"/>
</dbReference>
<dbReference type="SUPFAM" id="SSF53613">
    <property type="entry name" value="Ribokinase-like"/>
    <property type="match status" value="1"/>
</dbReference>
<dbReference type="PANTHER" id="PTHR10534:SF2">
    <property type="entry name" value="PYRIDOXAL KINASE"/>
    <property type="match status" value="1"/>
</dbReference>
<dbReference type="GO" id="GO:0008478">
    <property type="term" value="F:pyridoxal kinase activity"/>
    <property type="evidence" value="ECO:0007669"/>
    <property type="project" value="UniProtKB-EC"/>
</dbReference>
<dbReference type="Proteomes" id="UP000824262">
    <property type="component" value="Unassembled WGS sequence"/>
</dbReference>
<reference evidence="7" key="1">
    <citation type="submission" date="2020-10" db="EMBL/GenBank/DDBJ databases">
        <authorList>
            <person name="Gilroy R."/>
        </authorList>
    </citation>
    <scope>NUCLEOTIDE SEQUENCE</scope>
    <source>
        <strain evidence="7">ChiBcolR7-354</strain>
    </source>
</reference>
<keyword evidence="3" id="KW-0547">Nucleotide-binding</keyword>
<dbReference type="Pfam" id="PF08543">
    <property type="entry name" value="Phos_pyr_kin"/>
    <property type="match status" value="1"/>
</dbReference>
<evidence type="ECO:0000313" key="8">
    <source>
        <dbReference type="Proteomes" id="UP000824262"/>
    </source>
</evidence>
<dbReference type="GO" id="GO:0005829">
    <property type="term" value="C:cytosol"/>
    <property type="evidence" value="ECO:0007669"/>
    <property type="project" value="TreeGrafter"/>
</dbReference>
<reference evidence="7" key="2">
    <citation type="journal article" date="2021" name="PeerJ">
        <title>Extensive microbial diversity within the chicken gut microbiome revealed by metagenomics and culture.</title>
        <authorList>
            <person name="Gilroy R."/>
            <person name="Ravi A."/>
            <person name="Getino M."/>
            <person name="Pursley I."/>
            <person name="Horton D.L."/>
            <person name="Alikhan N.F."/>
            <person name="Baker D."/>
            <person name="Gharbi K."/>
            <person name="Hall N."/>
            <person name="Watson M."/>
            <person name="Adriaenssens E.M."/>
            <person name="Foster-Nyarko E."/>
            <person name="Jarju S."/>
            <person name="Secka A."/>
            <person name="Antonio M."/>
            <person name="Oren A."/>
            <person name="Chaudhuri R.R."/>
            <person name="La Ragione R."/>
            <person name="Hildebrand F."/>
            <person name="Pallen M.J."/>
        </authorList>
    </citation>
    <scope>NUCLEOTIDE SEQUENCE</scope>
    <source>
        <strain evidence="7">ChiBcolR7-354</strain>
    </source>
</reference>
<evidence type="ECO:0000256" key="1">
    <source>
        <dbReference type="ARBA" id="ARBA00012104"/>
    </source>
</evidence>
<dbReference type="PANTHER" id="PTHR10534">
    <property type="entry name" value="PYRIDOXAL KINASE"/>
    <property type="match status" value="1"/>
</dbReference>
<dbReference type="InterPro" id="IPR029056">
    <property type="entry name" value="Ribokinase-like"/>
</dbReference>
<evidence type="ECO:0000259" key="6">
    <source>
        <dbReference type="Pfam" id="PF08543"/>
    </source>
</evidence>
<evidence type="ECO:0000256" key="4">
    <source>
        <dbReference type="ARBA" id="ARBA00022777"/>
    </source>
</evidence>
<keyword evidence="4 7" id="KW-0418">Kinase</keyword>
<dbReference type="GO" id="GO:0009443">
    <property type="term" value="P:pyridoxal 5'-phosphate salvage"/>
    <property type="evidence" value="ECO:0007669"/>
    <property type="project" value="InterPro"/>
</dbReference>
<accession>A0A9D0ZFI9</accession>